<reference evidence="2 3" key="1">
    <citation type="submission" date="2017-11" db="EMBL/GenBank/DDBJ databases">
        <title>Complete genome sequence of Streptomyces lavendulae subsp. lavendulae CCM 3239 (formerly 'Streptomyces aureofaciens CCM 3239'), the producer of the angucycline-type antibiotic auricin.</title>
        <authorList>
            <person name="Busche T."/>
            <person name="Novakova R."/>
            <person name="Al'Dilaimi A."/>
            <person name="Homerova D."/>
            <person name="Feckova L."/>
            <person name="Rezuchova B."/>
            <person name="Mingyar E."/>
            <person name="Csolleiova D."/>
            <person name="Bekeova C."/>
            <person name="Winkler A."/>
            <person name="Sevcikova B."/>
            <person name="Kalinowski J."/>
            <person name="Kormanec J."/>
            <person name="Ruckert C."/>
        </authorList>
    </citation>
    <scope>NUCLEOTIDE SEQUENCE [LARGE SCALE GENOMIC DNA]</scope>
    <source>
        <strain evidence="2 3">CCM 3239</strain>
    </source>
</reference>
<name>A0A2K8P6G5_STRLA</name>
<organism evidence="2 3">
    <name type="scientific">Streptomyces lavendulae subsp. lavendulae</name>
    <dbReference type="NCBI Taxonomy" id="58340"/>
    <lineage>
        <taxon>Bacteria</taxon>
        <taxon>Bacillati</taxon>
        <taxon>Actinomycetota</taxon>
        <taxon>Actinomycetes</taxon>
        <taxon>Kitasatosporales</taxon>
        <taxon>Streptomycetaceae</taxon>
        <taxon>Streptomyces</taxon>
    </lineage>
</organism>
<dbReference type="KEGG" id="slx:SLAV_01910"/>
<dbReference type="Proteomes" id="UP000231791">
    <property type="component" value="Chromosome"/>
</dbReference>
<evidence type="ECO:0000313" key="3">
    <source>
        <dbReference type="Proteomes" id="UP000231791"/>
    </source>
</evidence>
<dbReference type="EMBL" id="CP024985">
    <property type="protein sequence ID" value="ATZ22306.1"/>
    <property type="molecule type" value="Genomic_DNA"/>
</dbReference>
<gene>
    <name evidence="2" type="ORF">SLAV_01910</name>
</gene>
<sequence>MASGRARCSAVRQLPLRLTAGALSLNSGIAEFGADETAAERLQQFAAATHPLDPSRIKGPGQGCTWS</sequence>
<evidence type="ECO:0000256" key="1">
    <source>
        <dbReference type="SAM" id="MobiDB-lite"/>
    </source>
</evidence>
<dbReference type="AlphaFoldDB" id="A0A2K8P6G5"/>
<evidence type="ECO:0000313" key="2">
    <source>
        <dbReference type="EMBL" id="ATZ22306.1"/>
    </source>
</evidence>
<feature type="region of interest" description="Disordered" evidence="1">
    <location>
        <begin position="47"/>
        <end position="67"/>
    </location>
</feature>
<protein>
    <submittedName>
        <fullName evidence="2">Uncharacterized protein</fullName>
    </submittedName>
</protein>
<accession>A0A2K8P6G5</accession>
<proteinExistence type="predicted"/>
<keyword evidence="3" id="KW-1185">Reference proteome</keyword>